<keyword evidence="1" id="KW-1133">Transmembrane helix</keyword>
<organism evidence="2 4">
    <name type="scientific">Iris pallida</name>
    <name type="common">Sweet iris</name>
    <dbReference type="NCBI Taxonomy" id="29817"/>
    <lineage>
        <taxon>Eukaryota</taxon>
        <taxon>Viridiplantae</taxon>
        <taxon>Streptophyta</taxon>
        <taxon>Embryophyta</taxon>
        <taxon>Tracheophyta</taxon>
        <taxon>Spermatophyta</taxon>
        <taxon>Magnoliopsida</taxon>
        <taxon>Liliopsida</taxon>
        <taxon>Asparagales</taxon>
        <taxon>Iridaceae</taxon>
        <taxon>Iridoideae</taxon>
        <taxon>Irideae</taxon>
        <taxon>Iris</taxon>
    </lineage>
</organism>
<dbReference type="EMBL" id="JANAVB010015600">
    <property type="protein sequence ID" value="KAJ6832931.1"/>
    <property type="molecule type" value="Genomic_DNA"/>
</dbReference>
<accession>A0AAX6FS93</accession>
<keyword evidence="4" id="KW-1185">Reference proteome</keyword>
<reference evidence="2" key="1">
    <citation type="journal article" date="2023" name="GigaByte">
        <title>Genome assembly of the bearded iris, Iris pallida Lam.</title>
        <authorList>
            <person name="Bruccoleri R.E."/>
            <person name="Oakeley E.J."/>
            <person name="Faust A.M.E."/>
            <person name="Altorfer M."/>
            <person name="Dessus-Babus S."/>
            <person name="Burckhardt D."/>
            <person name="Oertli M."/>
            <person name="Naumann U."/>
            <person name="Petersen F."/>
            <person name="Wong J."/>
        </authorList>
    </citation>
    <scope>NUCLEOTIDE SEQUENCE</scope>
    <source>
        <strain evidence="2">GSM-AAB239-AS_SAM_17_03QT</strain>
    </source>
</reference>
<evidence type="ECO:0000313" key="3">
    <source>
        <dbReference type="EMBL" id="KAJ6832931.1"/>
    </source>
</evidence>
<protein>
    <submittedName>
        <fullName evidence="2">Protein PHLOEM PROTEIN 2-LIKE A10-like</fullName>
    </submittedName>
</protein>
<keyword evidence="1" id="KW-0472">Membrane</keyword>
<proteinExistence type="predicted"/>
<dbReference type="PANTHER" id="PTHR21477:SF12">
    <property type="entry name" value="PROTEIN PHLOEM PROTEIN 2-LIKE A10"/>
    <property type="match status" value="1"/>
</dbReference>
<dbReference type="PANTHER" id="PTHR21477">
    <property type="entry name" value="ZGC:172139"/>
    <property type="match status" value="1"/>
</dbReference>
<sequence length="382" mass="41253">MAETLTLTSMTEFLRRRRNWILLLVGAGISGYGVYTLYHLPEVERRRRKLLSLLKILVSFAEAVSSSAETVALLTSDLNSFLRSDSDEVPASLKQLSKLARSDEFAGSISRASEALTSGIVRGIGSRPANSASSSTSNLSDRVVDKVFSPSGTGFASVVVGSFARNLAVGFMHQEPGSPTATPAWMEMISSDRCRDLAASCIEKSVATLVAVYLEKTKGVNSFDELFAGITNPKHEAKAKDLVVSVCNGAVETLVRASHQAISGSNRVREDNGCVEKNEVDDKEGDGWFDKVSSTLAVPSNRRLVLDVTGRVTFETVRSFLDFTLWKICVGAKRGAQVVGDGVAERGMEVVRYFSAKSMLVVTICLAMCMRVMAGTRVLMPA</sequence>
<evidence type="ECO:0000313" key="4">
    <source>
        <dbReference type="Proteomes" id="UP001140949"/>
    </source>
</evidence>
<name>A0AAX6FS93_IRIPA</name>
<feature type="transmembrane region" description="Helical" evidence="1">
    <location>
        <begin position="20"/>
        <end position="40"/>
    </location>
</feature>
<keyword evidence="1" id="KW-0812">Transmembrane</keyword>
<evidence type="ECO:0000313" key="2">
    <source>
        <dbReference type="EMBL" id="KAJ6819177.1"/>
    </source>
</evidence>
<comment type="caution">
    <text evidence="2">The sequence shown here is derived from an EMBL/GenBank/DDBJ whole genome shotgun (WGS) entry which is preliminary data.</text>
</comment>
<dbReference type="InterPro" id="IPR019141">
    <property type="entry name" value="DUF2045"/>
</dbReference>
<dbReference type="Proteomes" id="UP001140949">
    <property type="component" value="Unassembled WGS sequence"/>
</dbReference>
<dbReference type="EMBL" id="JANAVB010026499">
    <property type="protein sequence ID" value="KAJ6819177.1"/>
    <property type="molecule type" value="Genomic_DNA"/>
</dbReference>
<evidence type="ECO:0000256" key="1">
    <source>
        <dbReference type="SAM" id="Phobius"/>
    </source>
</evidence>
<gene>
    <name evidence="3" type="ORF">M6B38_342350</name>
    <name evidence="2" type="ORF">M6B38_404040</name>
</gene>
<reference evidence="2" key="2">
    <citation type="submission" date="2023-04" db="EMBL/GenBank/DDBJ databases">
        <authorList>
            <person name="Bruccoleri R.E."/>
            <person name="Oakeley E.J."/>
            <person name="Faust A.-M."/>
            <person name="Dessus-Babus S."/>
            <person name="Altorfer M."/>
            <person name="Burckhardt D."/>
            <person name="Oertli M."/>
            <person name="Naumann U."/>
            <person name="Petersen F."/>
            <person name="Wong J."/>
        </authorList>
    </citation>
    <scope>NUCLEOTIDE SEQUENCE</scope>
    <source>
        <strain evidence="2">GSM-AAB239-AS_SAM_17_03QT</strain>
        <tissue evidence="2">Leaf</tissue>
    </source>
</reference>
<dbReference type="AlphaFoldDB" id="A0AAX6FS93"/>